<dbReference type="PRINTS" id="PR01862">
    <property type="entry name" value="BCL2FAMILY"/>
</dbReference>
<gene>
    <name evidence="14" type="ORF">GDO78_010219</name>
</gene>
<organism evidence="14 15">
    <name type="scientific">Eleutherodactylus coqui</name>
    <name type="common">Puerto Rican coqui</name>
    <dbReference type="NCBI Taxonomy" id="57060"/>
    <lineage>
        <taxon>Eukaryota</taxon>
        <taxon>Metazoa</taxon>
        <taxon>Chordata</taxon>
        <taxon>Craniata</taxon>
        <taxon>Vertebrata</taxon>
        <taxon>Euteleostomi</taxon>
        <taxon>Amphibia</taxon>
        <taxon>Batrachia</taxon>
        <taxon>Anura</taxon>
        <taxon>Neobatrachia</taxon>
        <taxon>Hyloidea</taxon>
        <taxon>Eleutherodactylidae</taxon>
        <taxon>Eleutherodactylinae</taxon>
        <taxon>Eleutherodactylus</taxon>
        <taxon>Eleutherodactylus</taxon>
    </lineage>
</organism>
<dbReference type="InterPro" id="IPR013281">
    <property type="entry name" value="Apop_reg_Mc1"/>
</dbReference>
<keyword evidence="10" id="KW-0832">Ubl conjugation</keyword>
<keyword evidence="9" id="KW-0221">Differentiation</keyword>
<dbReference type="CDD" id="cd06845">
    <property type="entry name" value="Bcl-2_like"/>
    <property type="match status" value="1"/>
</dbReference>
<evidence type="ECO:0000259" key="13">
    <source>
        <dbReference type="SMART" id="SM00337"/>
    </source>
</evidence>
<comment type="subcellular location">
    <subcellularLocation>
        <location evidence="1">Cytoplasm</location>
    </subcellularLocation>
    <subcellularLocation>
        <location evidence="2">Nucleus</location>
        <location evidence="2">Nucleoplasm</location>
    </subcellularLocation>
</comment>
<proteinExistence type="inferred from homology"/>
<comment type="caution">
    <text evidence="14">The sequence shown here is derived from an EMBL/GenBank/DDBJ whole genome shotgun (WGS) entry which is preliminary data.</text>
</comment>
<evidence type="ECO:0000256" key="4">
    <source>
        <dbReference type="ARBA" id="ARBA00022473"/>
    </source>
</evidence>
<feature type="region of interest" description="Disordered" evidence="12">
    <location>
        <begin position="43"/>
        <end position="87"/>
    </location>
</feature>
<dbReference type="SUPFAM" id="SSF56854">
    <property type="entry name" value="Bcl-2 inhibitors of programmed cell death"/>
    <property type="match status" value="1"/>
</dbReference>
<accession>A0A8J6F5H3</accession>
<dbReference type="PROSITE" id="PS01080">
    <property type="entry name" value="BH1"/>
    <property type="match status" value="1"/>
</dbReference>
<dbReference type="GO" id="GO:0008053">
    <property type="term" value="P:mitochondrial fusion"/>
    <property type="evidence" value="ECO:0007669"/>
    <property type="project" value="TreeGrafter"/>
</dbReference>
<protein>
    <recommendedName>
        <fullName evidence="13">Bcl-2 Bcl-2 homology region 1-3 domain-containing protein</fullName>
    </recommendedName>
</protein>
<keyword evidence="6" id="KW-1017">Isopeptide bond</keyword>
<evidence type="ECO:0000256" key="10">
    <source>
        <dbReference type="ARBA" id="ARBA00022843"/>
    </source>
</evidence>
<dbReference type="SMART" id="SM00337">
    <property type="entry name" value="BCL"/>
    <property type="match status" value="1"/>
</dbReference>
<dbReference type="Gene3D" id="1.10.437.10">
    <property type="entry name" value="Blc2-like"/>
    <property type="match status" value="1"/>
</dbReference>
<dbReference type="InterPro" id="IPR026298">
    <property type="entry name" value="Bcl-2_fam"/>
</dbReference>
<evidence type="ECO:0000256" key="8">
    <source>
        <dbReference type="ARBA" id="ARBA00022703"/>
    </source>
</evidence>
<dbReference type="EMBL" id="WNTK01000006">
    <property type="protein sequence ID" value="KAG9480836.1"/>
    <property type="molecule type" value="Genomic_DNA"/>
</dbReference>
<dbReference type="InterPro" id="IPR020717">
    <property type="entry name" value="Bcl2_BH1_motif_CS"/>
</dbReference>
<feature type="compositionally biased region" description="Polar residues" evidence="12">
    <location>
        <begin position="45"/>
        <end position="58"/>
    </location>
</feature>
<dbReference type="Proteomes" id="UP000770717">
    <property type="component" value="Unassembled WGS sequence"/>
</dbReference>
<keyword evidence="4" id="KW-0217">Developmental protein</keyword>
<sequence length="259" mass="28458">MMNPALLRKPASIMPYLYTQGGPAPHTADLGKDGWERRLQGLSADLSTDGSLPSSQSELDMDEDMDVQSDSRGSTSPPLTPTTPSAPDALYLETHALLRSICKEFAGDMKVEGGSQKALATLRRLGSEINEKHRIAFQGMLQRLSIQNPEDIQKLSEVPSMVFSDGITNWGRIVTLISFGAFVAKHLKSLRLENCIGTLADNFTDYLMTEKRAWIEEHNGWDGCVQFFHVEDYESGLKTVLMAFAGVAGLGASLAYMIR</sequence>
<dbReference type="PRINTS" id="PR01866">
    <property type="entry name" value="APOPREGMCL1"/>
</dbReference>
<dbReference type="PANTHER" id="PTHR11256">
    <property type="entry name" value="BCL-2 RELATED"/>
    <property type="match status" value="1"/>
</dbReference>
<evidence type="ECO:0000313" key="14">
    <source>
        <dbReference type="EMBL" id="KAG9480836.1"/>
    </source>
</evidence>
<comment type="similarity">
    <text evidence="3">Belongs to the Bcl-2 family.</text>
</comment>
<dbReference type="InterPro" id="IPR046371">
    <property type="entry name" value="Bcl-2_BH1-3"/>
</dbReference>
<evidence type="ECO:0000313" key="15">
    <source>
        <dbReference type="Proteomes" id="UP000770717"/>
    </source>
</evidence>
<dbReference type="GO" id="GO:0005741">
    <property type="term" value="C:mitochondrial outer membrane"/>
    <property type="evidence" value="ECO:0007669"/>
    <property type="project" value="TreeGrafter"/>
</dbReference>
<dbReference type="GO" id="GO:0008630">
    <property type="term" value="P:intrinsic apoptotic signaling pathway in response to DNA damage"/>
    <property type="evidence" value="ECO:0007669"/>
    <property type="project" value="TreeGrafter"/>
</dbReference>
<keyword evidence="11" id="KW-0539">Nucleus</keyword>
<dbReference type="Pfam" id="PF00452">
    <property type="entry name" value="Bcl-2"/>
    <property type="match status" value="1"/>
</dbReference>
<dbReference type="GO" id="GO:0097192">
    <property type="term" value="P:extrinsic apoptotic signaling pathway in absence of ligand"/>
    <property type="evidence" value="ECO:0007669"/>
    <property type="project" value="TreeGrafter"/>
</dbReference>
<dbReference type="PROSITE" id="PS50062">
    <property type="entry name" value="BCL2_FAMILY"/>
    <property type="match status" value="1"/>
</dbReference>
<dbReference type="GO" id="GO:0051400">
    <property type="term" value="F:BH domain binding"/>
    <property type="evidence" value="ECO:0007669"/>
    <property type="project" value="TreeGrafter"/>
</dbReference>
<evidence type="ECO:0000256" key="2">
    <source>
        <dbReference type="ARBA" id="ARBA00004642"/>
    </source>
</evidence>
<dbReference type="GO" id="GO:0005654">
    <property type="term" value="C:nucleoplasm"/>
    <property type="evidence" value="ECO:0007669"/>
    <property type="project" value="UniProtKB-SubCell"/>
</dbReference>
<dbReference type="GO" id="GO:0030154">
    <property type="term" value="P:cell differentiation"/>
    <property type="evidence" value="ECO:0007669"/>
    <property type="project" value="UniProtKB-KW"/>
</dbReference>
<evidence type="ECO:0000256" key="5">
    <source>
        <dbReference type="ARBA" id="ARBA00022490"/>
    </source>
</evidence>
<dbReference type="GO" id="GO:0001836">
    <property type="term" value="P:release of cytochrome c from mitochondria"/>
    <property type="evidence" value="ECO:0007669"/>
    <property type="project" value="TreeGrafter"/>
</dbReference>
<evidence type="ECO:0000256" key="6">
    <source>
        <dbReference type="ARBA" id="ARBA00022499"/>
    </source>
</evidence>
<feature type="compositionally biased region" description="Low complexity" evidence="12">
    <location>
        <begin position="74"/>
        <end position="85"/>
    </location>
</feature>
<reference evidence="14" key="1">
    <citation type="thesis" date="2020" institute="ProQuest LLC" country="789 East Eisenhower Parkway, Ann Arbor, MI, USA">
        <title>Comparative Genomics and Chromosome Evolution.</title>
        <authorList>
            <person name="Mudd A.B."/>
        </authorList>
    </citation>
    <scope>NUCLEOTIDE SEQUENCE</scope>
    <source>
        <strain evidence="14">HN-11 Male</strain>
        <tissue evidence="14">Kidney and liver</tissue>
    </source>
</reference>
<feature type="domain" description="Bcl-2 Bcl-2 homology region 1-3" evidence="13">
    <location>
        <begin position="122"/>
        <end position="221"/>
    </location>
</feature>
<evidence type="ECO:0000256" key="7">
    <source>
        <dbReference type="ARBA" id="ARBA00022553"/>
    </source>
</evidence>
<name>A0A8J6F5H3_ELECQ</name>
<evidence type="ECO:0000256" key="3">
    <source>
        <dbReference type="ARBA" id="ARBA00009458"/>
    </source>
</evidence>
<evidence type="ECO:0000256" key="12">
    <source>
        <dbReference type="SAM" id="MobiDB-lite"/>
    </source>
</evidence>
<evidence type="ECO:0000256" key="9">
    <source>
        <dbReference type="ARBA" id="ARBA00022782"/>
    </source>
</evidence>
<dbReference type="GO" id="GO:0015267">
    <property type="term" value="F:channel activity"/>
    <property type="evidence" value="ECO:0007669"/>
    <property type="project" value="TreeGrafter"/>
</dbReference>
<dbReference type="AlphaFoldDB" id="A0A8J6F5H3"/>
<dbReference type="GO" id="GO:0042981">
    <property type="term" value="P:regulation of apoptotic process"/>
    <property type="evidence" value="ECO:0007669"/>
    <property type="project" value="InterPro"/>
</dbReference>
<evidence type="ECO:0000256" key="11">
    <source>
        <dbReference type="ARBA" id="ARBA00023242"/>
    </source>
</evidence>
<dbReference type="OrthoDB" id="8932147at2759"/>
<dbReference type="InterPro" id="IPR002475">
    <property type="entry name" value="Bcl2-like"/>
</dbReference>
<dbReference type="PANTHER" id="PTHR11256:SF46">
    <property type="entry name" value="INDUCED MYELOID LEUKEMIA CELL DIFFERENTIATION PROTEIN MCL-1"/>
    <property type="match status" value="1"/>
</dbReference>
<keyword evidence="5" id="KW-0963">Cytoplasm</keyword>
<dbReference type="InterPro" id="IPR036834">
    <property type="entry name" value="Bcl-2-like_sf"/>
</dbReference>
<keyword evidence="7" id="KW-0597">Phosphoprotein</keyword>
<evidence type="ECO:0000256" key="1">
    <source>
        <dbReference type="ARBA" id="ARBA00004496"/>
    </source>
</evidence>
<keyword evidence="15" id="KW-1185">Reference proteome</keyword>
<keyword evidence="8" id="KW-0053">Apoptosis</keyword>